<feature type="compositionally biased region" description="Polar residues" evidence="2">
    <location>
        <begin position="45"/>
        <end position="68"/>
    </location>
</feature>
<evidence type="ECO:0000313" key="4">
    <source>
        <dbReference type="Proteomes" id="UP000232883"/>
    </source>
</evidence>
<dbReference type="OrthoDB" id="1160770at2"/>
<feature type="region of interest" description="Disordered" evidence="2">
    <location>
        <begin position="1"/>
        <end position="68"/>
    </location>
</feature>
<sequence length="241" mass="25746">MPEPDKSIGRKILSFFVKEDEPGTATGTPPAAASAPAAPRPSVPLSNPSSPGPVQTTAPVGSAADSTGTVDSKFAEHLANVLAQNNPPGPDYFEFRETLRSLSNLGLPEDKQFQAAWASFKALGGASDVTILTNTANGYIAALNKDRDGFGKSVDAALTERVGGLQNEQKRLQAENDTLAKQLIDIQKQIDANSTRLTAITGEITDQSAKISQNRQNYESTFAHFADQIKRDIAKMAQYLK</sequence>
<keyword evidence="4" id="KW-1185">Reference proteome</keyword>
<accession>A0A2K8YZ50</accession>
<keyword evidence="1" id="KW-0175">Coiled coil</keyword>
<dbReference type="EMBL" id="CP025096">
    <property type="protein sequence ID" value="AUD02881.1"/>
    <property type="molecule type" value="Genomic_DNA"/>
</dbReference>
<dbReference type="Proteomes" id="UP000232883">
    <property type="component" value="Chromosome"/>
</dbReference>
<feature type="coiled-coil region" evidence="1">
    <location>
        <begin position="162"/>
        <end position="189"/>
    </location>
</feature>
<name>A0A2K8YZ50_9BACT</name>
<dbReference type="RefSeq" id="WP_100988597.1">
    <property type="nucleotide sequence ID" value="NZ_CP025096.1"/>
</dbReference>
<dbReference type="AlphaFoldDB" id="A0A2K8YZ50"/>
<protein>
    <submittedName>
        <fullName evidence="3">Uncharacterized protein</fullName>
    </submittedName>
</protein>
<evidence type="ECO:0000313" key="3">
    <source>
        <dbReference type="EMBL" id="AUD02881.1"/>
    </source>
</evidence>
<gene>
    <name evidence="3" type="ORF">CWM47_14180</name>
</gene>
<reference evidence="3 4" key="1">
    <citation type="submission" date="2017-11" db="EMBL/GenBank/DDBJ databases">
        <title>Taxonomic description and genome sequences of Spirosoma HA7 sp. nov., isolated from pollen microhabitat of Corylus avellana.</title>
        <authorList>
            <person name="Ambika Manirajan B."/>
            <person name="Suarez C."/>
            <person name="Ratering S."/>
            <person name="Geissler-Plaum R."/>
            <person name="Cardinale M."/>
            <person name="Sylvia S."/>
        </authorList>
    </citation>
    <scope>NUCLEOTIDE SEQUENCE [LARGE SCALE GENOMIC DNA]</scope>
    <source>
        <strain evidence="3 4">HA7</strain>
    </source>
</reference>
<evidence type="ECO:0000256" key="1">
    <source>
        <dbReference type="SAM" id="Coils"/>
    </source>
</evidence>
<feature type="compositionally biased region" description="Low complexity" evidence="2">
    <location>
        <begin position="23"/>
        <end position="37"/>
    </location>
</feature>
<organism evidence="3 4">
    <name type="scientific">Spirosoma pollinicola</name>
    <dbReference type="NCBI Taxonomy" id="2057025"/>
    <lineage>
        <taxon>Bacteria</taxon>
        <taxon>Pseudomonadati</taxon>
        <taxon>Bacteroidota</taxon>
        <taxon>Cytophagia</taxon>
        <taxon>Cytophagales</taxon>
        <taxon>Cytophagaceae</taxon>
        <taxon>Spirosoma</taxon>
    </lineage>
</organism>
<evidence type="ECO:0000256" key="2">
    <source>
        <dbReference type="SAM" id="MobiDB-lite"/>
    </source>
</evidence>
<proteinExistence type="predicted"/>
<dbReference type="KEGG" id="spir:CWM47_14180"/>